<name>A0A8X7N614_9BASI</name>
<evidence type="ECO:0000313" key="3">
    <source>
        <dbReference type="EMBL" id="KAE8267023.1"/>
    </source>
</evidence>
<feature type="region of interest" description="Disordered" evidence="1">
    <location>
        <begin position="186"/>
        <end position="234"/>
    </location>
</feature>
<comment type="caution">
    <text evidence="3">The sequence shown here is derived from an EMBL/GenBank/DDBJ whole genome shotgun (WGS) entry which is preliminary data.</text>
</comment>
<keyword evidence="2" id="KW-1133">Transmembrane helix</keyword>
<reference evidence="3" key="1">
    <citation type="submission" date="2016-04" db="EMBL/GenBank/DDBJ databases">
        <authorList>
            <person name="Nguyen H.D."/>
            <person name="Samba Siva P."/>
            <person name="Cullis J."/>
            <person name="Levesque C.A."/>
            <person name="Hambleton S."/>
        </authorList>
    </citation>
    <scope>NUCLEOTIDE SEQUENCE</scope>
    <source>
        <strain evidence="3">DAOMC 236422</strain>
    </source>
</reference>
<dbReference type="AlphaFoldDB" id="A0A8X7N614"/>
<accession>A0A8X7N614</accession>
<evidence type="ECO:0000256" key="2">
    <source>
        <dbReference type="SAM" id="Phobius"/>
    </source>
</evidence>
<dbReference type="Proteomes" id="UP000078113">
    <property type="component" value="Unassembled WGS sequence"/>
</dbReference>
<feature type="transmembrane region" description="Helical" evidence="2">
    <location>
        <begin position="124"/>
        <end position="147"/>
    </location>
</feature>
<organism evidence="3 4">
    <name type="scientific">Tilletia walkeri</name>
    <dbReference type="NCBI Taxonomy" id="117179"/>
    <lineage>
        <taxon>Eukaryota</taxon>
        <taxon>Fungi</taxon>
        <taxon>Dikarya</taxon>
        <taxon>Basidiomycota</taxon>
        <taxon>Ustilaginomycotina</taxon>
        <taxon>Exobasidiomycetes</taxon>
        <taxon>Tilletiales</taxon>
        <taxon>Tilletiaceae</taxon>
        <taxon>Tilletia</taxon>
    </lineage>
</organism>
<reference evidence="3" key="2">
    <citation type="journal article" date="2019" name="IMA Fungus">
        <title>Genome sequencing and comparison of five Tilletia species to identify candidate genes for the detection of regulated species infecting wheat.</title>
        <authorList>
            <person name="Nguyen H.D.T."/>
            <person name="Sultana T."/>
            <person name="Kesanakurti P."/>
            <person name="Hambleton S."/>
        </authorList>
    </citation>
    <scope>NUCLEOTIDE SEQUENCE</scope>
    <source>
        <strain evidence="3">DAOMC 236422</strain>
    </source>
</reference>
<evidence type="ECO:0000256" key="1">
    <source>
        <dbReference type="SAM" id="MobiDB-lite"/>
    </source>
</evidence>
<sequence length="234" mass="24715">MSLTRPTVSATERINALRTLTRPTVSATVARDAPQPTNALDNIDDHAPAEAEVSDSPALPLINKGASLPTPATSAPLPAFTKAVAFTAAAASLAAANISENIILVGGNGNRNRRRRPLTRTQRIIVIVVTIVVGLGLLLLLTILCLLRKRQQKKRHAAIQQHQSLNASQQQQYSSPYAVGNMTEQGQAPQTYAAPPGAPPQGQGYGYPQNNQTGYPEANGATAQPGQGYPKPGY</sequence>
<keyword evidence="4" id="KW-1185">Reference proteome</keyword>
<gene>
    <name evidence="3" type="ORF">A4X09_0g5329</name>
</gene>
<keyword evidence="2" id="KW-0812">Transmembrane</keyword>
<proteinExistence type="predicted"/>
<feature type="compositionally biased region" description="Low complexity" evidence="1">
    <location>
        <begin position="186"/>
        <end position="215"/>
    </location>
</feature>
<evidence type="ECO:0000313" key="4">
    <source>
        <dbReference type="Proteomes" id="UP000078113"/>
    </source>
</evidence>
<protein>
    <submittedName>
        <fullName evidence="3">Uncharacterized protein</fullName>
    </submittedName>
</protein>
<dbReference type="EMBL" id="LWDG02000267">
    <property type="protein sequence ID" value="KAE8267023.1"/>
    <property type="molecule type" value="Genomic_DNA"/>
</dbReference>
<keyword evidence="2" id="KW-0472">Membrane</keyword>